<dbReference type="GO" id="GO:0005525">
    <property type="term" value="F:GTP binding"/>
    <property type="evidence" value="ECO:0007669"/>
    <property type="project" value="UniProtKB-KW"/>
</dbReference>
<dbReference type="Pfam" id="PF00025">
    <property type="entry name" value="Arf"/>
    <property type="match status" value="1"/>
</dbReference>
<dbReference type="RefSeq" id="XP_028529556.1">
    <property type="nucleotide sequence ID" value="XM_028673066.1"/>
</dbReference>
<dbReference type="EMBL" id="CVMV01000070">
    <property type="protein sequence ID" value="CRG96752.1"/>
    <property type="molecule type" value="Genomic_DNA"/>
</dbReference>
<evidence type="ECO:0000313" key="5">
    <source>
        <dbReference type="EMBL" id="CRG96752.1"/>
    </source>
</evidence>
<dbReference type="OMA" id="HIVDRNC"/>
<dbReference type="PANTHER" id="PTHR11711">
    <property type="entry name" value="ADP RIBOSYLATION FACTOR-RELATED"/>
    <property type="match status" value="1"/>
</dbReference>
<evidence type="ECO:0000256" key="1">
    <source>
        <dbReference type="ARBA" id="ARBA00022741"/>
    </source>
</evidence>
<protein>
    <submittedName>
        <fullName evidence="5">ADP-ribosylation factor, putative</fullName>
    </submittedName>
</protein>
<dbReference type="InterPro" id="IPR027417">
    <property type="entry name" value="P-loop_NTPase"/>
</dbReference>
<keyword evidence="4" id="KW-0479">Metal-binding</keyword>
<dbReference type="SUPFAM" id="SSF52540">
    <property type="entry name" value="P-loop containing nucleoside triphosphate hydrolases"/>
    <property type="match status" value="1"/>
</dbReference>
<sequence length="189" mass="22290">MGNKIITFFRDCCNKLFNRKIIFQIRICGPAQSGKTTFVKYLLYNKFLKVKPTEGLFVEKIDFEEFSVIIWDSRYNIEDDVSINRIDIDAVIYFIDVSDRGRLKIAKKGFYKILQDFSHIDDFLILASKQDKKNCMLLEHIRKELKIDQIVDKNCHLAECSSKTGYGIDSSMNWLFNQLMIKRKKKLCF</sequence>
<dbReference type="Gene3D" id="3.40.50.300">
    <property type="entry name" value="P-loop containing nucleotide triphosphate hydrolases"/>
    <property type="match status" value="1"/>
</dbReference>
<feature type="binding site" evidence="4">
    <location>
        <position position="36"/>
    </location>
    <ligand>
        <name>Mg(2+)</name>
        <dbReference type="ChEBI" id="CHEBI:18420"/>
    </ligand>
</feature>
<keyword evidence="1 3" id="KW-0547">Nucleotide-binding</keyword>
<dbReference type="VEuPathDB" id="PlasmoDB:PGAL8A_00433300"/>
<dbReference type="AlphaFoldDB" id="A0A1J1GW32"/>
<feature type="binding site" evidence="3">
    <location>
        <begin position="29"/>
        <end position="36"/>
    </location>
    <ligand>
        <name>GTP</name>
        <dbReference type="ChEBI" id="CHEBI:37565"/>
    </ligand>
</feature>
<keyword evidence="4" id="KW-0460">Magnesium</keyword>
<evidence type="ECO:0000313" key="6">
    <source>
        <dbReference type="Proteomes" id="UP000220797"/>
    </source>
</evidence>
<name>A0A1J1GW32_PLAGA</name>
<keyword evidence="2 3" id="KW-0342">GTP-binding</keyword>
<evidence type="ECO:0000256" key="2">
    <source>
        <dbReference type="ARBA" id="ARBA00023134"/>
    </source>
</evidence>
<organism evidence="5 6">
    <name type="scientific">Plasmodium gallinaceum</name>
    <dbReference type="NCBI Taxonomy" id="5849"/>
    <lineage>
        <taxon>Eukaryota</taxon>
        <taxon>Sar</taxon>
        <taxon>Alveolata</taxon>
        <taxon>Apicomplexa</taxon>
        <taxon>Aconoidasida</taxon>
        <taxon>Haemosporida</taxon>
        <taxon>Plasmodiidae</taxon>
        <taxon>Plasmodium</taxon>
        <taxon>Plasmodium (Haemamoeba)</taxon>
    </lineage>
</organism>
<proteinExistence type="predicted"/>
<comment type="caution">
    <text evidence="5">The sequence shown here is derived from an EMBL/GenBank/DDBJ whole genome shotgun (WGS) entry which is preliminary data.</text>
</comment>
<dbReference type="OrthoDB" id="2011769at2759"/>
<dbReference type="GeneID" id="39732865"/>
<evidence type="ECO:0000256" key="3">
    <source>
        <dbReference type="PIRSR" id="PIRSR606689-1"/>
    </source>
</evidence>
<dbReference type="InterPro" id="IPR006689">
    <property type="entry name" value="Small_GTPase_ARF/SAR"/>
</dbReference>
<gene>
    <name evidence="5" type="ORF">PGAL8A_00433300</name>
</gene>
<dbReference type="GO" id="GO:0003924">
    <property type="term" value="F:GTPase activity"/>
    <property type="evidence" value="ECO:0007669"/>
    <property type="project" value="InterPro"/>
</dbReference>
<evidence type="ECO:0000256" key="4">
    <source>
        <dbReference type="PIRSR" id="PIRSR606689-2"/>
    </source>
</evidence>
<feature type="binding site" evidence="4">
    <location>
        <position position="53"/>
    </location>
    <ligand>
        <name>Mg(2+)</name>
        <dbReference type="ChEBI" id="CHEBI:18420"/>
    </ligand>
</feature>
<dbReference type="GO" id="GO:0046872">
    <property type="term" value="F:metal ion binding"/>
    <property type="evidence" value="ECO:0007669"/>
    <property type="project" value="UniProtKB-KW"/>
</dbReference>
<dbReference type="SMART" id="SM00177">
    <property type="entry name" value="ARF"/>
    <property type="match status" value="1"/>
</dbReference>
<reference evidence="5" key="1">
    <citation type="submission" date="2015-04" db="EMBL/GenBank/DDBJ databases">
        <authorList>
            <consortium name="Pathogen Informatics"/>
        </authorList>
    </citation>
    <scope>NUCLEOTIDE SEQUENCE [LARGE SCALE GENOMIC DNA]</scope>
    <source>
        <strain evidence="5">8A</strain>
    </source>
</reference>
<dbReference type="Proteomes" id="UP000220797">
    <property type="component" value="Unassembled WGS sequence"/>
</dbReference>
<keyword evidence="6" id="KW-1185">Reference proteome</keyword>
<dbReference type="PROSITE" id="PS51417">
    <property type="entry name" value="ARF"/>
    <property type="match status" value="1"/>
</dbReference>
<accession>A0A1J1GW32</accession>
<dbReference type="InterPro" id="IPR024156">
    <property type="entry name" value="Small_GTPase_ARF"/>
</dbReference>